<dbReference type="NCBIfam" id="TIGR00762">
    <property type="entry name" value="DegV"/>
    <property type="match status" value="1"/>
</dbReference>
<gene>
    <name evidence="2" type="ORF">GCM10007425_07900</name>
</gene>
<dbReference type="Pfam" id="PF02645">
    <property type="entry name" value="DegV"/>
    <property type="match status" value="1"/>
</dbReference>
<dbReference type="InterPro" id="IPR043168">
    <property type="entry name" value="DegV_C"/>
</dbReference>
<dbReference type="SUPFAM" id="SSF82549">
    <property type="entry name" value="DAK1/DegV-like"/>
    <property type="match status" value="1"/>
</dbReference>
<dbReference type="Gene3D" id="3.30.1180.10">
    <property type="match status" value="1"/>
</dbReference>
<evidence type="ECO:0000313" key="2">
    <source>
        <dbReference type="EMBL" id="GGG16006.1"/>
    </source>
</evidence>
<protein>
    <submittedName>
        <fullName evidence="2">DegV domain-containing protein</fullName>
    </submittedName>
</protein>
<reference evidence="2" key="1">
    <citation type="journal article" date="2014" name="Int. J. Syst. Evol. Microbiol.">
        <title>Complete genome sequence of Corynebacterium casei LMG S-19264T (=DSM 44701T), isolated from a smear-ripened cheese.</title>
        <authorList>
            <consortium name="US DOE Joint Genome Institute (JGI-PGF)"/>
            <person name="Walter F."/>
            <person name="Albersmeier A."/>
            <person name="Kalinowski J."/>
            <person name="Ruckert C."/>
        </authorList>
    </citation>
    <scope>NUCLEOTIDE SEQUENCE</scope>
    <source>
        <strain evidence="2">CGMCC 1.15760</strain>
    </source>
</reference>
<organism evidence="2 3">
    <name type="scientific">Lysinibacillus alkalisoli</name>
    <dbReference type="NCBI Taxonomy" id="1911548"/>
    <lineage>
        <taxon>Bacteria</taxon>
        <taxon>Bacillati</taxon>
        <taxon>Bacillota</taxon>
        <taxon>Bacilli</taxon>
        <taxon>Bacillales</taxon>
        <taxon>Bacillaceae</taxon>
        <taxon>Lysinibacillus</taxon>
    </lineage>
</organism>
<name>A0A917LEN5_9BACI</name>
<dbReference type="AlphaFoldDB" id="A0A917LEN5"/>
<dbReference type="InterPro" id="IPR003797">
    <property type="entry name" value="DegV"/>
</dbReference>
<reference evidence="2" key="2">
    <citation type="submission" date="2020-09" db="EMBL/GenBank/DDBJ databases">
        <authorList>
            <person name="Sun Q."/>
            <person name="Zhou Y."/>
        </authorList>
    </citation>
    <scope>NUCLEOTIDE SEQUENCE</scope>
    <source>
        <strain evidence="2">CGMCC 1.15760</strain>
    </source>
</reference>
<evidence type="ECO:0000313" key="3">
    <source>
        <dbReference type="Proteomes" id="UP000616608"/>
    </source>
</evidence>
<sequence>MKLAWITDTGALLSPSFIEKHQINVVPLSLVFEDGCYREGTDLTAAQVYDKMRATKKHPTSAQPNFGDHVALYERLKNEGYDAAIALHISSKQSGTFANAAMAAEQAGFTTYPIDTQIGSHPIQKMVELGLKMAQEGATPKEIVQAIEEMRDRAELLFIPANLEKLHKSGRVSGSAMFLSNLLNIKLVIKYEDGVCVVAKKVRAEKRAREAILTRLQQVITTDGVKEVAIIHTNAPELAETWRITLQSQFPNIIFQVTELSAVVGLLTGEGTLGLTWVRES</sequence>
<dbReference type="PANTHER" id="PTHR33434">
    <property type="entry name" value="DEGV DOMAIN-CONTAINING PROTEIN DR_1986-RELATED"/>
    <property type="match status" value="1"/>
</dbReference>
<dbReference type="Proteomes" id="UP000616608">
    <property type="component" value="Unassembled WGS sequence"/>
</dbReference>
<accession>A0A917LEN5</accession>
<dbReference type="InterPro" id="IPR050270">
    <property type="entry name" value="DegV_domain_contain"/>
</dbReference>
<dbReference type="EMBL" id="BMJT01000002">
    <property type="protein sequence ID" value="GGG16006.1"/>
    <property type="molecule type" value="Genomic_DNA"/>
</dbReference>
<dbReference type="PROSITE" id="PS51482">
    <property type="entry name" value="DEGV"/>
    <property type="match status" value="1"/>
</dbReference>
<keyword evidence="3" id="KW-1185">Reference proteome</keyword>
<dbReference type="Gene3D" id="3.40.50.10170">
    <property type="match status" value="1"/>
</dbReference>
<dbReference type="RefSeq" id="WP_188613716.1">
    <property type="nucleotide sequence ID" value="NZ_BMJT01000002.1"/>
</dbReference>
<dbReference type="PANTHER" id="PTHR33434:SF2">
    <property type="entry name" value="FATTY ACID-BINDING PROTEIN TM_1468"/>
    <property type="match status" value="1"/>
</dbReference>
<dbReference type="GO" id="GO:0008289">
    <property type="term" value="F:lipid binding"/>
    <property type="evidence" value="ECO:0007669"/>
    <property type="project" value="UniProtKB-KW"/>
</dbReference>
<keyword evidence="1" id="KW-0446">Lipid-binding</keyword>
<comment type="caution">
    <text evidence="2">The sequence shown here is derived from an EMBL/GenBank/DDBJ whole genome shotgun (WGS) entry which is preliminary data.</text>
</comment>
<evidence type="ECO:0000256" key="1">
    <source>
        <dbReference type="ARBA" id="ARBA00023121"/>
    </source>
</evidence>
<proteinExistence type="predicted"/>